<evidence type="ECO:0000313" key="2">
    <source>
        <dbReference type="EMBL" id="TAJ45599.1"/>
    </source>
</evidence>
<dbReference type="GO" id="GO:0003677">
    <property type="term" value="F:DNA binding"/>
    <property type="evidence" value="ECO:0007669"/>
    <property type="project" value="InterPro"/>
</dbReference>
<evidence type="ECO:0000259" key="1">
    <source>
        <dbReference type="Pfam" id="PF01609"/>
    </source>
</evidence>
<dbReference type="Proteomes" id="UP000292580">
    <property type="component" value="Unassembled WGS sequence"/>
</dbReference>
<dbReference type="EMBL" id="PGCL01000001">
    <property type="protein sequence ID" value="TAJ45599.1"/>
    <property type="molecule type" value="Genomic_DNA"/>
</dbReference>
<dbReference type="Pfam" id="PF01609">
    <property type="entry name" value="DDE_Tnp_1"/>
    <property type="match status" value="1"/>
</dbReference>
<dbReference type="GO" id="GO:0004803">
    <property type="term" value="F:transposase activity"/>
    <property type="evidence" value="ECO:0007669"/>
    <property type="project" value="InterPro"/>
</dbReference>
<protein>
    <recommendedName>
        <fullName evidence="1">Transposase IS4-like domain-containing protein</fullName>
    </recommendedName>
</protein>
<proteinExistence type="predicted"/>
<feature type="domain" description="Transposase IS4-like" evidence="1">
    <location>
        <begin position="33"/>
        <end position="111"/>
    </location>
</feature>
<evidence type="ECO:0000313" key="3">
    <source>
        <dbReference type="Proteomes" id="UP000292580"/>
    </source>
</evidence>
<dbReference type="AlphaFoldDB" id="A0A483CZN5"/>
<keyword evidence="3" id="KW-1185">Reference proteome</keyword>
<dbReference type="GO" id="GO:0006313">
    <property type="term" value="P:DNA transposition"/>
    <property type="evidence" value="ECO:0007669"/>
    <property type="project" value="InterPro"/>
</dbReference>
<gene>
    <name evidence="2" type="ORF">CUJ86_02430</name>
</gene>
<organism evidence="2 3">
    <name type="scientific">Methanofollis fontis</name>
    <dbReference type="NCBI Taxonomy" id="2052832"/>
    <lineage>
        <taxon>Archaea</taxon>
        <taxon>Methanobacteriati</taxon>
        <taxon>Methanobacteriota</taxon>
        <taxon>Stenosarchaea group</taxon>
        <taxon>Methanomicrobia</taxon>
        <taxon>Methanomicrobiales</taxon>
        <taxon>Methanomicrobiaceae</taxon>
        <taxon>Methanofollis</taxon>
    </lineage>
</organism>
<reference evidence="2 3" key="1">
    <citation type="submission" date="2017-11" db="EMBL/GenBank/DDBJ databases">
        <title>Isolation and Characterization of Methanofollis Species from Methane Seep Offshore SW Taiwan.</title>
        <authorList>
            <person name="Teng N.-H."/>
            <person name="Lai M.-C."/>
            <person name="Chen S.-C."/>
        </authorList>
    </citation>
    <scope>NUCLEOTIDE SEQUENCE [LARGE SCALE GENOMIC DNA]</scope>
    <source>
        <strain evidence="2 3">FWC-SCC2</strain>
    </source>
</reference>
<accession>A0A483CZN5</accession>
<comment type="caution">
    <text evidence="2">The sequence shown here is derived from an EMBL/GenBank/DDBJ whole genome shotgun (WGS) entry which is preliminary data.</text>
</comment>
<dbReference type="InterPro" id="IPR002559">
    <property type="entry name" value="Transposase_11"/>
</dbReference>
<name>A0A483CZN5_9EURY</name>
<sequence length="140" mass="16427">MWHHYAINTWGDGISILFPEITGNLKKVLVEIRKHFLKTSTSVDTEQQVITGFVASKSQVRDTQHAKKLLRQCHNLRKSDCYVMDRGYDSEAIHRLIREVLHVNSVIPLRSWNADFVGGTYRQEMATRFNDIIYPRRQKR</sequence>